<protein>
    <submittedName>
        <fullName evidence="2">Uncharacterized protein</fullName>
    </submittedName>
</protein>
<comment type="caution">
    <text evidence="2">The sequence shown here is derived from an EMBL/GenBank/DDBJ whole genome shotgun (WGS) entry which is preliminary data.</text>
</comment>
<proteinExistence type="predicted"/>
<feature type="transmembrane region" description="Helical" evidence="1">
    <location>
        <begin position="150"/>
        <end position="167"/>
    </location>
</feature>
<organism evidence="2 3">
    <name type="scientific">Ferruginibacter yonginensis</name>
    <dbReference type="NCBI Taxonomy" id="1310416"/>
    <lineage>
        <taxon>Bacteria</taxon>
        <taxon>Pseudomonadati</taxon>
        <taxon>Bacteroidota</taxon>
        <taxon>Chitinophagia</taxon>
        <taxon>Chitinophagales</taxon>
        <taxon>Chitinophagaceae</taxon>
        <taxon>Ferruginibacter</taxon>
    </lineage>
</organism>
<gene>
    <name evidence="2" type="ORF">ACFOWM_01230</name>
</gene>
<keyword evidence="1" id="KW-1133">Transmembrane helix</keyword>
<evidence type="ECO:0000256" key="1">
    <source>
        <dbReference type="SAM" id="Phobius"/>
    </source>
</evidence>
<evidence type="ECO:0000313" key="3">
    <source>
        <dbReference type="Proteomes" id="UP001595907"/>
    </source>
</evidence>
<keyword evidence="1" id="KW-0812">Transmembrane</keyword>
<accession>A0ABV8QMF7</accession>
<feature type="transmembrane region" description="Helical" evidence="1">
    <location>
        <begin position="187"/>
        <end position="205"/>
    </location>
</feature>
<sequence length="226" mass="26215">MALQPHEIATLFAFTEKKMVRWYDLQVELVDHLASKIEAEMEADKTLSFERALGNVYASFGIFGFAHIVQQKEANLRKKNNQLLWQAVKKQFTWPNVIRSLGLLCLIATLTFNVTLENLLIIYIVCYLVDVFLFRRWNFINPTKKTGKKLLMLATFPGFSIGTFIYLEFMMFCFSDVFTGEYVDSTAFRIYFMTLLYLGTIYYLAAKNVTNSIIEQAKNDYAEAFV</sequence>
<dbReference type="RefSeq" id="WP_379705918.1">
    <property type="nucleotide sequence ID" value="NZ_JBHSCZ010000001.1"/>
</dbReference>
<keyword evidence="3" id="KW-1185">Reference proteome</keyword>
<reference evidence="3" key="1">
    <citation type="journal article" date="2019" name="Int. J. Syst. Evol. Microbiol.">
        <title>The Global Catalogue of Microorganisms (GCM) 10K type strain sequencing project: providing services to taxonomists for standard genome sequencing and annotation.</title>
        <authorList>
            <consortium name="The Broad Institute Genomics Platform"/>
            <consortium name="The Broad Institute Genome Sequencing Center for Infectious Disease"/>
            <person name="Wu L."/>
            <person name="Ma J."/>
        </authorList>
    </citation>
    <scope>NUCLEOTIDE SEQUENCE [LARGE SCALE GENOMIC DNA]</scope>
    <source>
        <strain evidence="3">CECT 8289</strain>
    </source>
</reference>
<evidence type="ECO:0000313" key="2">
    <source>
        <dbReference type="EMBL" id="MFC4261486.1"/>
    </source>
</evidence>
<keyword evidence="1" id="KW-0472">Membrane</keyword>
<dbReference type="EMBL" id="JBHSCZ010000001">
    <property type="protein sequence ID" value="MFC4261486.1"/>
    <property type="molecule type" value="Genomic_DNA"/>
</dbReference>
<dbReference type="Proteomes" id="UP001595907">
    <property type="component" value="Unassembled WGS sequence"/>
</dbReference>
<name>A0ABV8QMF7_9BACT</name>